<dbReference type="Pfam" id="PF01663">
    <property type="entry name" value="Phosphodiest"/>
    <property type="match status" value="1"/>
</dbReference>
<gene>
    <name evidence="1" type="ORF">VF724_10975</name>
</gene>
<proteinExistence type="predicted"/>
<keyword evidence="2" id="KW-1185">Reference proteome</keyword>
<comment type="caution">
    <text evidence="1">The sequence shown here is derived from an EMBL/GenBank/DDBJ whole genome shotgun (WGS) entry which is preliminary data.</text>
</comment>
<sequence>MNKVIMIVLDGLRRDTARTQMGYVNHLVESSKASYYKVQSELPSLSRPLYEVLLTGTPSSVNGITANHIVRLSDRKSIFHLAGEKGLKTTAAAYYWVSELYNRAPFDRIADREQHDGNMPIQHGKFYFEDSYPDSHLFADAEVLRRQWDPDFLLIHPMGIDDAGHRFGSDSREYRAKALEADSILATLLPGWMQLGYTILITSDHGMNRDGYHGGTGPDERDVPLYVIGTSFEPGIYEETIPQLAVAPLVCNLLSLPLAEGMLRYAFPGVRL</sequence>
<dbReference type="PANTHER" id="PTHR10151">
    <property type="entry name" value="ECTONUCLEOTIDE PYROPHOSPHATASE/PHOSPHODIESTERASE"/>
    <property type="match status" value="1"/>
</dbReference>
<organism evidence="1 2">
    <name type="scientific">Ferviditalea candida</name>
    <dbReference type="NCBI Taxonomy" id="3108399"/>
    <lineage>
        <taxon>Bacteria</taxon>
        <taxon>Bacillati</taxon>
        <taxon>Bacillota</taxon>
        <taxon>Bacilli</taxon>
        <taxon>Bacillales</taxon>
        <taxon>Paenibacillaceae</taxon>
        <taxon>Ferviditalea</taxon>
    </lineage>
</organism>
<dbReference type="PANTHER" id="PTHR10151:SF120">
    <property type="entry name" value="BIS(5'-ADENOSYL)-TRIPHOSPHATASE"/>
    <property type="match status" value="1"/>
</dbReference>
<dbReference type="RefSeq" id="WP_371754302.1">
    <property type="nucleotide sequence ID" value="NZ_JAYJLD010000014.1"/>
</dbReference>
<protein>
    <submittedName>
        <fullName evidence="1">Alkaline phosphatase family protein</fullName>
    </submittedName>
</protein>
<dbReference type="InterPro" id="IPR002591">
    <property type="entry name" value="Phosphodiest/P_Trfase"/>
</dbReference>
<dbReference type="EMBL" id="JAYJLD010000014">
    <property type="protein sequence ID" value="MEB3102184.1"/>
    <property type="molecule type" value="Genomic_DNA"/>
</dbReference>
<reference evidence="1" key="1">
    <citation type="submission" date="2023-12" db="EMBL/GenBank/DDBJ databases">
        <title>Fervidustalea candida gen. nov., sp. nov., a novel member of the family Paenibacillaceae isolated from a geothermal area.</title>
        <authorList>
            <person name="Li W.-J."/>
            <person name="Jiao J.-Y."/>
            <person name="Chen Y."/>
        </authorList>
    </citation>
    <scope>NUCLEOTIDE SEQUENCE</scope>
    <source>
        <strain evidence="1">SYSU GA230002</strain>
    </source>
</reference>
<evidence type="ECO:0000313" key="1">
    <source>
        <dbReference type="EMBL" id="MEB3102184.1"/>
    </source>
</evidence>
<name>A0ABU5ZI47_9BACL</name>
<accession>A0ABU5ZI47</accession>
<dbReference type="Proteomes" id="UP001310386">
    <property type="component" value="Unassembled WGS sequence"/>
</dbReference>
<dbReference type="SUPFAM" id="SSF53649">
    <property type="entry name" value="Alkaline phosphatase-like"/>
    <property type="match status" value="1"/>
</dbReference>
<dbReference type="InterPro" id="IPR017850">
    <property type="entry name" value="Alkaline_phosphatase_core_sf"/>
</dbReference>
<evidence type="ECO:0000313" key="2">
    <source>
        <dbReference type="Proteomes" id="UP001310386"/>
    </source>
</evidence>
<dbReference type="Gene3D" id="3.40.720.10">
    <property type="entry name" value="Alkaline Phosphatase, subunit A"/>
    <property type="match status" value="1"/>
</dbReference>